<feature type="transmembrane region" description="Helical" evidence="11">
    <location>
        <begin position="21"/>
        <end position="47"/>
    </location>
</feature>
<evidence type="ECO:0000256" key="12">
    <source>
        <dbReference type="SAM" id="MobiDB-lite"/>
    </source>
</evidence>
<dbReference type="SUPFAM" id="SSF53448">
    <property type="entry name" value="Nucleotide-diphospho-sugar transferases"/>
    <property type="match status" value="1"/>
</dbReference>
<keyword evidence="7 11" id="KW-0735">Signal-anchor</keyword>
<evidence type="ECO:0000256" key="10">
    <source>
        <dbReference type="ARBA" id="ARBA00023180"/>
    </source>
</evidence>
<dbReference type="PANTHER" id="PTHR19300:SF57">
    <property type="entry name" value="BETA-1,4-N-ACETYLGALACTOSAMINYLTRANSFERASE"/>
    <property type="match status" value="1"/>
</dbReference>
<evidence type="ECO:0000256" key="6">
    <source>
        <dbReference type="ARBA" id="ARBA00022692"/>
    </source>
</evidence>
<evidence type="ECO:0000256" key="1">
    <source>
        <dbReference type="ARBA" id="ARBA00004606"/>
    </source>
</evidence>
<evidence type="ECO:0000256" key="8">
    <source>
        <dbReference type="ARBA" id="ARBA00022989"/>
    </source>
</evidence>
<feature type="region of interest" description="Disordered" evidence="12">
    <location>
        <begin position="418"/>
        <end position="440"/>
    </location>
</feature>
<keyword evidence="11" id="KW-0479">Metal-binding</keyword>
<name>A0A8D9A0U6_9HEMI</name>
<keyword evidence="11" id="KW-0464">Manganese</keyword>
<dbReference type="InterPro" id="IPR027791">
    <property type="entry name" value="Galactosyl_T_C"/>
</dbReference>
<comment type="cofactor">
    <cofactor evidence="11">
        <name>Mn(2+)</name>
        <dbReference type="ChEBI" id="CHEBI:29035"/>
    </cofactor>
</comment>
<dbReference type="Pfam" id="PF13733">
    <property type="entry name" value="Glyco_transf_7N"/>
    <property type="match status" value="1"/>
</dbReference>
<feature type="domain" description="Galactosyltransferase C-terminal" evidence="13">
    <location>
        <begin position="270"/>
        <end position="347"/>
    </location>
</feature>
<dbReference type="CDD" id="cd00899">
    <property type="entry name" value="b4GalT"/>
    <property type="match status" value="1"/>
</dbReference>
<dbReference type="Pfam" id="PF02709">
    <property type="entry name" value="Glyco_transf_7C"/>
    <property type="match status" value="1"/>
</dbReference>
<comment type="subcellular location">
    <subcellularLocation>
        <location evidence="1 11">Membrane</location>
        <topology evidence="1 11">Single-pass type II membrane protein</topology>
    </subcellularLocation>
</comment>
<comment type="pathway">
    <text evidence="2 11">Protein modification; protein glycosylation.</text>
</comment>
<dbReference type="EMBL" id="HBUF01545882">
    <property type="protein sequence ID" value="CAG6756919.1"/>
    <property type="molecule type" value="Transcribed_RNA"/>
</dbReference>
<dbReference type="InterPro" id="IPR003859">
    <property type="entry name" value="Galactosyl_T"/>
</dbReference>
<keyword evidence="9 11" id="KW-0472">Membrane</keyword>
<feature type="domain" description="Galactosyltransferase N-terminal" evidence="14">
    <location>
        <begin position="131"/>
        <end position="266"/>
    </location>
</feature>
<dbReference type="GO" id="GO:0005975">
    <property type="term" value="P:carbohydrate metabolic process"/>
    <property type="evidence" value="ECO:0007669"/>
    <property type="project" value="InterPro"/>
</dbReference>
<dbReference type="GO" id="GO:0008378">
    <property type="term" value="F:galactosyltransferase activity"/>
    <property type="evidence" value="ECO:0007669"/>
    <property type="project" value="TreeGrafter"/>
</dbReference>
<dbReference type="PANTHER" id="PTHR19300">
    <property type="entry name" value="BETA-1,4-GALACTOSYLTRANSFERASE"/>
    <property type="match status" value="1"/>
</dbReference>
<evidence type="ECO:0000256" key="11">
    <source>
        <dbReference type="RuleBase" id="RU368121"/>
    </source>
</evidence>
<dbReference type="EMBL" id="HBUF01545881">
    <property type="protein sequence ID" value="CAG6756918.1"/>
    <property type="molecule type" value="Transcribed_RNA"/>
</dbReference>
<dbReference type="GO" id="GO:0006688">
    <property type="term" value="P:glycosphingolipid biosynthetic process"/>
    <property type="evidence" value="ECO:0007669"/>
    <property type="project" value="TreeGrafter"/>
</dbReference>
<comment type="function">
    <text evidence="11">Catalyzes the transfer of galactose onto proteins or lipids.</text>
</comment>
<dbReference type="InterPro" id="IPR029044">
    <property type="entry name" value="Nucleotide-diphossugar_trans"/>
</dbReference>
<proteinExistence type="inferred from homology"/>
<sequence length="440" mass="50513">MHLVRLKRLGIVRLSQNRRSLLYHRALQILPFVLVLTIFSTLTLITLRQSPRQSWRFPINSGGGLSGVMYKYQQHLKQKTDQQFKIEPFLQKDAPSVEKSARELLSSVQQAAISVQKDNDTEVYTVQLPPCHLDPDTLLGRLNISLVAPSWDDEIANVSFGGEWQPTQCESRHLVAVVIPFRDRASHLITLLHHLHPILQRQLLHYKIFVVEQAGNGTFNKGVLMNAGFKLILQHHAYPGAVIFHCFIFHDVDLLLEDDRNLHSCPPMPRHLSVAVDELGYRLPYKHLAGGVFALRTEHFLQVNGYSNLFWGWGGEDDDMGLRVLQVGLQITRPPPQIGRYTMIKHHKQVPLADVIKKKLLRTSRKRWRLDGLNTLKFTHLETRAEKYYTKLVISVGTPPSKIVQLQAVFEKNRQLKKRPLPPYRPPNLHIRAKQPTLPT</sequence>
<evidence type="ECO:0000256" key="2">
    <source>
        <dbReference type="ARBA" id="ARBA00004922"/>
    </source>
</evidence>
<dbReference type="GO" id="GO:0033842">
    <property type="term" value="F:N-acetyl-beta-glucosaminyl-derivative 4-beta-N-acetylgalactosaminyltransferase activity"/>
    <property type="evidence" value="ECO:0007669"/>
    <property type="project" value="TreeGrafter"/>
</dbReference>
<evidence type="ECO:0000313" key="15">
    <source>
        <dbReference type="EMBL" id="CAG6756917.1"/>
    </source>
</evidence>
<evidence type="ECO:0000256" key="4">
    <source>
        <dbReference type="ARBA" id="ARBA00022676"/>
    </source>
</evidence>
<accession>A0A8D9A0U6</accession>
<keyword evidence="10 11" id="KW-0325">Glycoprotein</keyword>
<keyword evidence="8 11" id="KW-1133">Transmembrane helix</keyword>
<organism evidence="15">
    <name type="scientific">Cacopsylla melanoneura</name>
    <dbReference type="NCBI Taxonomy" id="428564"/>
    <lineage>
        <taxon>Eukaryota</taxon>
        <taxon>Metazoa</taxon>
        <taxon>Ecdysozoa</taxon>
        <taxon>Arthropoda</taxon>
        <taxon>Hexapoda</taxon>
        <taxon>Insecta</taxon>
        <taxon>Pterygota</taxon>
        <taxon>Neoptera</taxon>
        <taxon>Paraneoptera</taxon>
        <taxon>Hemiptera</taxon>
        <taxon>Sternorrhyncha</taxon>
        <taxon>Psylloidea</taxon>
        <taxon>Psyllidae</taxon>
        <taxon>Psyllinae</taxon>
        <taxon>Cacopsylla</taxon>
    </lineage>
</organism>
<dbReference type="UniPathway" id="UPA00378"/>
<dbReference type="PRINTS" id="PR02050">
    <property type="entry name" value="B14GALTRFASE"/>
</dbReference>
<evidence type="ECO:0000256" key="3">
    <source>
        <dbReference type="ARBA" id="ARBA00005735"/>
    </source>
</evidence>
<dbReference type="EC" id="2.4.1.-" evidence="11"/>
<dbReference type="GO" id="GO:0046872">
    <property type="term" value="F:metal ion binding"/>
    <property type="evidence" value="ECO:0007669"/>
    <property type="project" value="UniProtKB-UniRule"/>
</dbReference>
<keyword evidence="6 11" id="KW-0812">Transmembrane</keyword>
<evidence type="ECO:0000256" key="7">
    <source>
        <dbReference type="ARBA" id="ARBA00022968"/>
    </source>
</evidence>
<protein>
    <recommendedName>
        <fullName evidence="11">Beta-1,4-N-acetylgalactosaminyltransferase</fullName>
        <ecNumber evidence="11">2.4.1.-</ecNumber>
    </recommendedName>
    <alternativeName>
        <fullName evidence="11">Beta-4-GalNAcT</fullName>
    </alternativeName>
</protein>
<evidence type="ECO:0000259" key="13">
    <source>
        <dbReference type="Pfam" id="PF02709"/>
    </source>
</evidence>
<keyword evidence="4 11" id="KW-0328">Glycosyltransferase</keyword>
<keyword evidence="5 11" id="KW-0808">Transferase</keyword>
<reference evidence="15" key="1">
    <citation type="submission" date="2021-05" db="EMBL/GenBank/DDBJ databases">
        <authorList>
            <person name="Alioto T."/>
            <person name="Alioto T."/>
            <person name="Gomez Garrido J."/>
        </authorList>
    </citation>
    <scope>NUCLEOTIDE SEQUENCE</scope>
</reference>
<dbReference type="InterPro" id="IPR027995">
    <property type="entry name" value="Galactosyl_T_N"/>
</dbReference>
<dbReference type="GO" id="GO:0005794">
    <property type="term" value="C:Golgi apparatus"/>
    <property type="evidence" value="ECO:0007669"/>
    <property type="project" value="TreeGrafter"/>
</dbReference>
<dbReference type="GO" id="GO:0016020">
    <property type="term" value="C:membrane"/>
    <property type="evidence" value="ECO:0007669"/>
    <property type="project" value="UniProtKB-SubCell"/>
</dbReference>
<dbReference type="AlphaFoldDB" id="A0A8D9A0U6"/>
<evidence type="ECO:0000259" key="14">
    <source>
        <dbReference type="Pfam" id="PF13733"/>
    </source>
</evidence>
<evidence type="ECO:0000256" key="9">
    <source>
        <dbReference type="ARBA" id="ARBA00023136"/>
    </source>
</evidence>
<dbReference type="EMBL" id="HBUF01545880">
    <property type="protein sequence ID" value="CAG6756917.1"/>
    <property type="molecule type" value="Transcribed_RNA"/>
</dbReference>
<dbReference type="Gene3D" id="3.90.550.10">
    <property type="entry name" value="Spore Coat Polysaccharide Biosynthesis Protein SpsA, Chain A"/>
    <property type="match status" value="1"/>
</dbReference>
<evidence type="ECO:0000256" key="5">
    <source>
        <dbReference type="ARBA" id="ARBA00022679"/>
    </source>
</evidence>
<comment type="similarity">
    <text evidence="3 11">Belongs to the glycosyltransferase 7 family.</text>
</comment>